<name>A0A1X7TPT6_AMPQE</name>
<protein>
    <recommendedName>
        <fullName evidence="1">DNA helicase Pif1-like 2B domain-containing protein</fullName>
    </recommendedName>
</protein>
<dbReference type="InParanoid" id="A0A1X7TPT6"/>
<dbReference type="Pfam" id="PF21530">
    <property type="entry name" value="Pif1_2B_dom"/>
    <property type="match status" value="1"/>
</dbReference>
<dbReference type="EnsemblMetazoa" id="Aqu2.1.16908_001">
    <property type="protein sequence ID" value="Aqu2.1.16908_001"/>
    <property type="gene ID" value="Aqu2.1.16908"/>
</dbReference>
<evidence type="ECO:0000313" key="2">
    <source>
        <dbReference type="EnsemblMetazoa" id="Aqu2.1.16908_001"/>
    </source>
</evidence>
<accession>A0A1X7TPT6</accession>
<dbReference type="InterPro" id="IPR049163">
    <property type="entry name" value="Pif1-like_2B_dom"/>
</dbReference>
<dbReference type="AlphaFoldDB" id="A0A1X7TPT6"/>
<reference evidence="2" key="1">
    <citation type="submission" date="2017-05" db="UniProtKB">
        <authorList>
            <consortium name="EnsemblMetazoa"/>
        </authorList>
    </citation>
    <scope>IDENTIFICATION</scope>
</reference>
<organism evidence="2">
    <name type="scientific">Amphimedon queenslandica</name>
    <name type="common">Sponge</name>
    <dbReference type="NCBI Taxonomy" id="400682"/>
    <lineage>
        <taxon>Eukaryota</taxon>
        <taxon>Metazoa</taxon>
        <taxon>Porifera</taxon>
        <taxon>Demospongiae</taxon>
        <taxon>Heteroscleromorpha</taxon>
        <taxon>Haplosclerida</taxon>
        <taxon>Niphatidae</taxon>
        <taxon>Amphimedon</taxon>
    </lineage>
</organism>
<evidence type="ECO:0000259" key="1">
    <source>
        <dbReference type="Pfam" id="PF21530"/>
    </source>
</evidence>
<feature type="domain" description="DNA helicase Pif1-like 2B" evidence="1">
    <location>
        <begin position="59"/>
        <end position="99"/>
    </location>
</feature>
<proteinExistence type="predicted"/>
<sequence>MFPKVDMCREINKEMLADLPSPTNEIEGTTLIDATVTICRKGDNLEEKVKKKLEELNKDVNNKGGLEANLKLVVGARVMLHCNVSVVEGLVNGALGTVQTISTTRTTVKFDRITNPFEIKQVKRKFMKQFPLLQFTNVRDCQ</sequence>